<dbReference type="EMBL" id="RKHQ01000002">
    <property type="protein sequence ID" value="ROR93481.1"/>
    <property type="molecule type" value="Genomic_DNA"/>
</dbReference>
<comment type="similarity">
    <text evidence="4 7">Belongs to the glucosamine/galactosamine-6-phosphate isomerase family. 6-phosphogluconolactonase subfamily.</text>
</comment>
<comment type="pathway">
    <text evidence="3 7">Carbohydrate degradation; pentose phosphate pathway; D-ribulose 5-phosphate from D-glucose 6-phosphate (oxidative stage): step 2/3.</text>
</comment>
<proteinExistence type="inferred from homology"/>
<evidence type="ECO:0000259" key="8">
    <source>
        <dbReference type="Pfam" id="PF01182"/>
    </source>
</evidence>
<evidence type="ECO:0000256" key="7">
    <source>
        <dbReference type="RuleBase" id="RU365095"/>
    </source>
</evidence>
<dbReference type="GO" id="GO:0006098">
    <property type="term" value="P:pentose-phosphate shunt"/>
    <property type="evidence" value="ECO:0007669"/>
    <property type="project" value="UniProtKB-UniPathway"/>
</dbReference>
<feature type="domain" description="Glucosamine/galactosamine-6-phosphate isomerase" evidence="8">
    <location>
        <begin position="19"/>
        <end position="246"/>
    </location>
</feature>
<keyword evidence="10" id="KW-1185">Reference proteome</keyword>
<dbReference type="InterPro" id="IPR037171">
    <property type="entry name" value="NagB/RpiA_transferase-like"/>
</dbReference>
<sequence length="256" mass="25807">MTRGSTGRPAGTRAVVVHPDADTLVAATAARLALAVLDAQSLRREVHVALTGGRVGTRVAEAFLASDLLGALDLTGLHLWWGDERFAADGSADRNDTPVAGALAGLAERGAHLHPVAGPDRVADVEAAARAYADELDAAGITGGADSTSALDVVLLGVGPDGHVASLFPGHAALEAGGSTVAVHDSPKPPPQRVSLTRDVIDGARQVWLLGSGAEKAEAVTRGLAGDAGTPVLPCALVSGTDRTLWLLDLEAAGDA</sequence>
<evidence type="ECO:0000256" key="1">
    <source>
        <dbReference type="ARBA" id="ARBA00000832"/>
    </source>
</evidence>
<comment type="function">
    <text evidence="2 7">Hydrolysis of 6-phosphogluconolactone to 6-phosphogluconate.</text>
</comment>
<dbReference type="CDD" id="cd01400">
    <property type="entry name" value="6PGL"/>
    <property type="match status" value="1"/>
</dbReference>
<dbReference type="Gene3D" id="3.40.50.1360">
    <property type="match status" value="1"/>
</dbReference>
<dbReference type="RefSeq" id="WP_123740438.1">
    <property type="nucleotide sequence ID" value="NZ_RKHQ01000002.1"/>
</dbReference>
<gene>
    <name evidence="7" type="primary">pgl</name>
    <name evidence="9" type="ORF">EDD28_2895</name>
</gene>
<comment type="catalytic activity">
    <reaction evidence="1 7">
        <text>6-phospho-D-glucono-1,5-lactone + H2O = 6-phospho-D-gluconate + H(+)</text>
        <dbReference type="Rhea" id="RHEA:12556"/>
        <dbReference type="ChEBI" id="CHEBI:15377"/>
        <dbReference type="ChEBI" id="CHEBI:15378"/>
        <dbReference type="ChEBI" id="CHEBI:57955"/>
        <dbReference type="ChEBI" id="CHEBI:58759"/>
        <dbReference type="EC" id="3.1.1.31"/>
    </reaction>
</comment>
<dbReference type="PANTHER" id="PTHR11054:SF0">
    <property type="entry name" value="6-PHOSPHOGLUCONOLACTONASE"/>
    <property type="match status" value="1"/>
</dbReference>
<organism evidence="9 10">
    <name type="scientific">Salana multivorans</name>
    <dbReference type="NCBI Taxonomy" id="120377"/>
    <lineage>
        <taxon>Bacteria</taxon>
        <taxon>Bacillati</taxon>
        <taxon>Actinomycetota</taxon>
        <taxon>Actinomycetes</taxon>
        <taxon>Micrococcales</taxon>
        <taxon>Beutenbergiaceae</taxon>
        <taxon>Salana</taxon>
    </lineage>
</organism>
<dbReference type="PANTHER" id="PTHR11054">
    <property type="entry name" value="6-PHOSPHOGLUCONOLACTONASE"/>
    <property type="match status" value="1"/>
</dbReference>
<name>A0A3N2D150_9MICO</name>
<dbReference type="OrthoDB" id="9810967at2"/>
<dbReference type="GO" id="GO:0017057">
    <property type="term" value="F:6-phosphogluconolactonase activity"/>
    <property type="evidence" value="ECO:0007669"/>
    <property type="project" value="UniProtKB-UniRule"/>
</dbReference>
<dbReference type="Pfam" id="PF01182">
    <property type="entry name" value="Glucosamine_iso"/>
    <property type="match status" value="1"/>
</dbReference>
<dbReference type="EC" id="3.1.1.31" evidence="5 7"/>
<evidence type="ECO:0000313" key="10">
    <source>
        <dbReference type="Proteomes" id="UP000275356"/>
    </source>
</evidence>
<protein>
    <recommendedName>
        <fullName evidence="6 7">6-phosphogluconolactonase</fullName>
        <shortName evidence="7">6PGL</shortName>
        <ecNumber evidence="5 7">3.1.1.31</ecNumber>
    </recommendedName>
</protein>
<dbReference type="InterPro" id="IPR005900">
    <property type="entry name" value="6-phosphogluconolactonase_DevB"/>
</dbReference>
<evidence type="ECO:0000313" key="9">
    <source>
        <dbReference type="EMBL" id="ROR93481.1"/>
    </source>
</evidence>
<dbReference type="InterPro" id="IPR006148">
    <property type="entry name" value="Glc/Gal-6P_isomerase"/>
</dbReference>
<evidence type="ECO:0000256" key="6">
    <source>
        <dbReference type="ARBA" id="ARBA00020337"/>
    </source>
</evidence>
<dbReference type="SUPFAM" id="SSF100950">
    <property type="entry name" value="NagB/RpiA/CoA transferase-like"/>
    <property type="match status" value="1"/>
</dbReference>
<dbReference type="InterPro" id="IPR039104">
    <property type="entry name" value="6PGL"/>
</dbReference>
<dbReference type="AlphaFoldDB" id="A0A3N2D150"/>
<dbReference type="UniPathway" id="UPA00115">
    <property type="reaction ID" value="UER00409"/>
</dbReference>
<evidence type="ECO:0000256" key="2">
    <source>
        <dbReference type="ARBA" id="ARBA00002681"/>
    </source>
</evidence>
<dbReference type="Proteomes" id="UP000275356">
    <property type="component" value="Unassembled WGS sequence"/>
</dbReference>
<accession>A0A3N2D150</accession>
<dbReference type="NCBIfam" id="TIGR01198">
    <property type="entry name" value="pgl"/>
    <property type="match status" value="1"/>
</dbReference>
<comment type="caution">
    <text evidence="9">The sequence shown here is derived from an EMBL/GenBank/DDBJ whole genome shotgun (WGS) entry which is preliminary data.</text>
</comment>
<evidence type="ECO:0000256" key="3">
    <source>
        <dbReference type="ARBA" id="ARBA00004961"/>
    </source>
</evidence>
<evidence type="ECO:0000256" key="5">
    <source>
        <dbReference type="ARBA" id="ARBA00013198"/>
    </source>
</evidence>
<keyword evidence="7" id="KW-0378">Hydrolase</keyword>
<reference evidence="9 10" key="1">
    <citation type="submission" date="2018-11" db="EMBL/GenBank/DDBJ databases">
        <title>Sequencing the genomes of 1000 actinobacteria strains.</title>
        <authorList>
            <person name="Klenk H.-P."/>
        </authorList>
    </citation>
    <scope>NUCLEOTIDE SEQUENCE [LARGE SCALE GENOMIC DNA]</scope>
    <source>
        <strain evidence="9 10">DSM 13521</strain>
    </source>
</reference>
<dbReference type="GO" id="GO:0005975">
    <property type="term" value="P:carbohydrate metabolic process"/>
    <property type="evidence" value="ECO:0007669"/>
    <property type="project" value="UniProtKB-UniRule"/>
</dbReference>
<evidence type="ECO:0000256" key="4">
    <source>
        <dbReference type="ARBA" id="ARBA00010662"/>
    </source>
</evidence>